<dbReference type="RefSeq" id="WP_089515652.1">
    <property type="nucleotide sequence ID" value="NZ_NJGG01000002.1"/>
</dbReference>
<dbReference type="EMBL" id="NJGG01000002">
    <property type="protein sequence ID" value="OXL14796.1"/>
    <property type="molecule type" value="Genomic_DNA"/>
</dbReference>
<feature type="transmembrane region" description="Helical" evidence="9">
    <location>
        <begin position="58"/>
        <end position="81"/>
    </location>
</feature>
<evidence type="ECO:0000256" key="3">
    <source>
        <dbReference type="ARBA" id="ARBA00022553"/>
    </source>
</evidence>
<keyword evidence="9" id="KW-0472">Membrane</keyword>
<dbReference type="InterPro" id="IPR005467">
    <property type="entry name" value="His_kinase_dom"/>
</dbReference>
<dbReference type="AlphaFoldDB" id="A0A229FRY7"/>
<keyword evidence="9" id="KW-1133">Transmembrane helix</keyword>
<evidence type="ECO:0000256" key="8">
    <source>
        <dbReference type="ARBA" id="ARBA00023012"/>
    </source>
</evidence>
<evidence type="ECO:0000259" key="10">
    <source>
        <dbReference type="PROSITE" id="PS50109"/>
    </source>
</evidence>
<feature type="transmembrane region" description="Helical" evidence="9">
    <location>
        <begin position="6"/>
        <end position="23"/>
    </location>
</feature>
<keyword evidence="3" id="KW-0597">Phosphoprotein</keyword>
<keyword evidence="5" id="KW-0547">Nucleotide-binding</keyword>
<keyword evidence="9" id="KW-0812">Transmembrane</keyword>
<dbReference type="SMART" id="SM00387">
    <property type="entry name" value="HATPase_c"/>
    <property type="match status" value="1"/>
</dbReference>
<keyword evidence="4" id="KW-0808">Transferase</keyword>
<organism evidence="11 12">
    <name type="scientific">Polynucleobacter cosmopolitanus</name>
    <dbReference type="NCBI Taxonomy" id="351345"/>
    <lineage>
        <taxon>Bacteria</taxon>
        <taxon>Pseudomonadati</taxon>
        <taxon>Pseudomonadota</taxon>
        <taxon>Betaproteobacteria</taxon>
        <taxon>Burkholderiales</taxon>
        <taxon>Burkholderiaceae</taxon>
        <taxon>Polynucleobacter</taxon>
    </lineage>
</organism>
<feature type="transmembrane region" description="Helical" evidence="9">
    <location>
        <begin position="93"/>
        <end position="111"/>
    </location>
</feature>
<accession>A0A229FRY7</accession>
<dbReference type="InterPro" id="IPR003594">
    <property type="entry name" value="HATPase_dom"/>
</dbReference>
<keyword evidence="8" id="KW-0902">Two-component regulatory system</keyword>
<evidence type="ECO:0000256" key="4">
    <source>
        <dbReference type="ARBA" id="ARBA00022679"/>
    </source>
</evidence>
<keyword evidence="6" id="KW-0418">Kinase</keyword>
<proteinExistence type="predicted"/>
<dbReference type="InterPro" id="IPR003661">
    <property type="entry name" value="HisK_dim/P_dom"/>
</dbReference>
<dbReference type="Gene3D" id="3.30.565.10">
    <property type="entry name" value="Histidine kinase-like ATPase, C-terminal domain"/>
    <property type="match status" value="1"/>
</dbReference>
<dbReference type="Pfam" id="PF02518">
    <property type="entry name" value="HATPase_c"/>
    <property type="match status" value="1"/>
</dbReference>
<dbReference type="Gene3D" id="1.10.287.130">
    <property type="match status" value="1"/>
</dbReference>
<evidence type="ECO:0000256" key="2">
    <source>
        <dbReference type="ARBA" id="ARBA00012438"/>
    </source>
</evidence>
<name>A0A229FRY7_9BURK</name>
<dbReference type="PANTHER" id="PTHR43065:SF10">
    <property type="entry name" value="PEROXIDE STRESS-ACTIVATED HISTIDINE KINASE MAK3"/>
    <property type="match status" value="1"/>
</dbReference>
<feature type="transmembrane region" description="Helical" evidence="9">
    <location>
        <begin position="190"/>
        <end position="211"/>
    </location>
</feature>
<dbReference type="InterPro" id="IPR036097">
    <property type="entry name" value="HisK_dim/P_sf"/>
</dbReference>
<dbReference type="SMART" id="SM00388">
    <property type="entry name" value="HisKA"/>
    <property type="match status" value="1"/>
</dbReference>
<dbReference type="Proteomes" id="UP000215188">
    <property type="component" value="Unassembled WGS sequence"/>
</dbReference>
<dbReference type="InterPro" id="IPR004358">
    <property type="entry name" value="Sig_transdc_His_kin-like_C"/>
</dbReference>
<comment type="caution">
    <text evidence="11">The sequence shown here is derived from an EMBL/GenBank/DDBJ whole genome shotgun (WGS) entry which is preliminary data.</text>
</comment>
<dbReference type="PRINTS" id="PR00344">
    <property type="entry name" value="BCTRLSENSOR"/>
</dbReference>
<evidence type="ECO:0000256" key="6">
    <source>
        <dbReference type="ARBA" id="ARBA00022777"/>
    </source>
</evidence>
<evidence type="ECO:0000256" key="5">
    <source>
        <dbReference type="ARBA" id="ARBA00022741"/>
    </source>
</evidence>
<dbReference type="PANTHER" id="PTHR43065">
    <property type="entry name" value="SENSOR HISTIDINE KINASE"/>
    <property type="match status" value="1"/>
</dbReference>
<comment type="catalytic activity">
    <reaction evidence="1">
        <text>ATP + protein L-histidine = ADP + protein N-phospho-L-histidine.</text>
        <dbReference type="EC" id="2.7.13.3"/>
    </reaction>
</comment>
<evidence type="ECO:0000256" key="9">
    <source>
        <dbReference type="SAM" id="Phobius"/>
    </source>
</evidence>
<dbReference type="SUPFAM" id="SSF47384">
    <property type="entry name" value="Homodimeric domain of signal transducing histidine kinase"/>
    <property type="match status" value="1"/>
</dbReference>
<keyword evidence="7" id="KW-0067">ATP-binding</keyword>
<feature type="domain" description="Histidine kinase" evidence="10">
    <location>
        <begin position="264"/>
        <end position="478"/>
    </location>
</feature>
<dbReference type="PROSITE" id="PS50109">
    <property type="entry name" value="HIS_KIN"/>
    <property type="match status" value="1"/>
</dbReference>
<reference evidence="11 12" key="1">
    <citation type="submission" date="2017-06" db="EMBL/GenBank/DDBJ databases">
        <title>Reclassification of a Polynucleobacter cosmopolitanus strain isolated from tropical Lake Victoria as Polynucleobacter victoriensis comb. nov.</title>
        <authorList>
            <person name="Hahn M.W."/>
        </authorList>
    </citation>
    <scope>NUCLEOTIDE SEQUENCE [LARGE SCALE GENOMIC DNA]</scope>
    <source>
        <strain evidence="11 12">MWH-MoIso2</strain>
    </source>
</reference>
<dbReference type="CDD" id="cd00082">
    <property type="entry name" value="HisKA"/>
    <property type="match status" value="1"/>
</dbReference>
<dbReference type="Pfam" id="PF00512">
    <property type="entry name" value="HisKA"/>
    <property type="match status" value="1"/>
</dbReference>
<dbReference type="SUPFAM" id="SSF55874">
    <property type="entry name" value="ATPase domain of HSP90 chaperone/DNA topoisomerase II/histidine kinase"/>
    <property type="match status" value="1"/>
</dbReference>
<sequence length="481" mass="53834">MQAANQIFFSLLALMLVGLYVSTITPSGYKKDKNLVYWQASILLRALAFIVWTVSPYLIGFSLTIANFCFLSSMVFLVLLFRSWHVEITRSNLIVATTFLLIFIFIYEVLRQSGADFAARTGFVSIPILILSIWEINELTRLLKKDQSFGLKVLMGIVLISLTVTFSVAVYGLINHTGGVSQLIQFDSTFILWGSLSAHLLIYIAVSSYLYQRLMKSELTARLGLERSSTENTQIKALLEEREGLISSLLIANKTAATGALSASIAHELNQPVAAISLNTEFIQRQLNEGQTDPNGLKEVITHIQQDNQRIAKIVSTLRDIFRQEEIRTSDVHLDELIEQTKSIIVPQARDLKINLKFDLNVNQSIPMNNNEISQVLINLLNNSIEALSNSSQSNKEINIHTRVFGNFVELKVSDNGPGIPDQLKASIFDLMKTNKKQGMGLGLWLCKHIIDRHQGRISYQQSALGGAEFLIQLPIECVET</sequence>
<feature type="transmembrane region" description="Helical" evidence="9">
    <location>
        <begin position="149"/>
        <end position="174"/>
    </location>
</feature>
<evidence type="ECO:0000313" key="12">
    <source>
        <dbReference type="Proteomes" id="UP000215188"/>
    </source>
</evidence>
<dbReference type="GO" id="GO:0005524">
    <property type="term" value="F:ATP binding"/>
    <property type="evidence" value="ECO:0007669"/>
    <property type="project" value="UniProtKB-KW"/>
</dbReference>
<evidence type="ECO:0000313" key="11">
    <source>
        <dbReference type="EMBL" id="OXL14796.1"/>
    </source>
</evidence>
<gene>
    <name evidence="11" type="ORF">AOC33_05555</name>
</gene>
<keyword evidence="12" id="KW-1185">Reference proteome</keyword>
<dbReference type="GO" id="GO:0000155">
    <property type="term" value="F:phosphorelay sensor kinase activity"/>
    <property type="evidence" value="ECO:0007669"/>
    <property type="project" value="InterPro"/>
</dbReference>
<protein>
    <recommendedName>
        <fullName evidence="2">histidine kinase</fullName>
        <ecNumber evidence="2">2.7.13.3</ecNumber>
    </recommendedName>
</protein>
<evidence type="ECO:0000256" key="7">
    <source>
        <dbReference type="ARBA" id="ARBA00022840"/>
    </source>
</evidence>
<evidence type="ECO:0000256" key="1">
    <source>
        <dbReference type="ARBA" id="ARBA00000085"/>
    </source>
</evidence>
<dbReference type="OrthoDB" id="8872837at2"/>
<feature type="transmembrane region" description="Helical" evidence="9">
    <location>
        <begin position="117"/>
        <end position="137"/>
    </location>
</feature>
<dbReference type="EC" id="2.7.13.3" evidence="2"/>
<dbReference type="InterPro" id="IPR036890">
    <property type="entry name" value="HATPase_C_sf"/>
</dbReference>